<feature type="compositionally biased region" description="Basic and acidic residues" evidence="1">
    <location>
        <begin position="165"/>
        <end position="247"/>
    </location>
</feature>
<feature type="region of interest" description="Disordered" evidence="1">
    <location>
        <begin position="55"/>
        <end position="110"/>
    </location>
</feature>
<protein>
    <submittedName>
        <fullName evidence="2">Uncharacterized protein</fullName>
    </submittedName>
</protein>
<proteinExistence type="predicted"/>
<gene>
    <name evidence="2" type="ORF">BJ554DRAFT_323</name>
</gene>
<feature type="region of interest" description="Disordered" evidence="1">
    <location>
        <begin position="162"/>
        <end position="247"/>
    </location>
</feature>
<keyword evidence="3" id="KW-1185">Reference proteome</keyword>
<name>A0A8H8DIN5_9FUNG</name>
<organism evidence="2 3">
    <name type="scientific">Olpidium bornovanus</name>
    <dbReference type="NCBI Taxonomy" id="278681"/>
    <lineage>
        <taxon>Eukaryota</taxon>
        <taxon>Fungi</taxon>
        <taxon>Fungi incertae sedis</taxon>
        <taxon>Olpidiomycota</taxon>
        <taxon>Olpidiomycotina</taxon>
        <taxon>Olpidiomycetes</taxon>
        <taxon>Olpidiales</taxon>
        <taxon>Olpidiaceae</taxon>
        <taxon>Olpidium</taxon>
    </lineage>
</organism>
<accession>A0A8H8DIN5</accession>
<evidence type="ECO:0000313" key="2">
    <source>
        <dbReference type="EMBL" id="KAG5459292.1"/>
    </source>
</evidence>
<comment type="caution">
    <text evidence="2">The sequence shown here is derived from an EMBL/GenBank/DDBJ whole genome shotgun (WGS) entry which is preliminary data.</text>
</comment>
<feature type="compositionally biased region" description="Basic and acidic residues" evidence="1">
    <location>
        <begin position="265"/>
        <end position="304"/>
    </location>
</feature>
<reference evidence="2 3" key="1">
    <citation type="journal article" name="Sci. Rep.">
        <title>Genome-scale phylogenetic analyses confirm Olpidium as the closest living zoosporic fungus to the non-flagellated, terrestrial fungi.</title>
        <authorList>
            <person name="Chang Y."/>
            <person name="Rochon D."/>
            <person name="Sekimoto S."/>
            <person name="Wang Y."/>
            <person name="Chovatia M."/>
            <person name="Sandor L."/>
            <person name="Salamov A."/>
            <person name="Grigoriev I.V."/>
            <person name="Stajich J.E."/>
            <person name="Spatafora J.W."/>
        </authorList>
    </citation>
    <scope>NUCLEOTIDE SEQUENCE [LARGE SCALE GENOMIC DNA]</scope>
    <source>
        <strain evidence="2">S191</strain>
    </source>
</reference>
<sequence>MFDMAEVLAYKEMAKNRSVTLASTKDVRTWDGIVEPAFSKPSKVVEHPEVFSVTGTTEKSVLQPDEPSDSGAAVPLQNLPRLPPTPDGEIEVLTRPSTPDSVVESGPEQTAKVCAVSDTVVPAQGPGTTAEIVRSQESQPPLPLPVETAFLLAAKQPPDLVAELGKNRMEEEDSIDARQRTEEEEARQRDEARQREEDKEARQRDAEEEARRQEEEEKARKLIEEQQEQKRRRLQEERLKREDEERKAAELAIAHDAAYEMAVAAEKEEEGRRRTAEEAERMKAEIKEKAQATCERIEEQRDRQQATPQD</sequence>
<dbReference type="EMBL" id="JAEFCI010007089">
    <property type="protein sequence ID" value="KAG5459292.1"/>
    <property type="molecule type" value="Genomic_DNA"/>
</dbReference>
<dbReference type="Proteomes" id="UP000673691">
    <property type="component" value="Unassembled WGS sequence"/>
</dbReference>
<evidence type="ECO:0000256" key="1">
    <source>
        <dbReference type="SAM" id="MobiDB-lite"/>
    </source>
</evidence>
<evidence type="ECO:0000313" key="3">
    <source>
        <dbReference type="Proteomes" id="UP000673691"/>
    </source>
</evidence>
<dbReference type="AlphaFoldDB" id="A0A8H8DIN5"/>
<feature type="region of interest" description="Disordered" evidence="1">
    <location>
        <begin position="122"/>
        <end position="144"/>
    </location>
</feature>
<feature type="region of interest" description="Disordered" evidence="1">
    <location>
        <begin position="264"/>
        <end position="310"/>
    </location>
</feature>